<evidence type="ECO:0000256" key="1">
    <source>
        <dbReference type="SAM" id="MobiDB-lite"/>
    </source>
</evidence>
<dbReference type="Pfam" id="PF06881">
    <property type="entry name" value="Elongin_A"/>
    <property type="match status" value="1"/>
</dbReference>
<dbReference type="PANTHER" id="PTHR15141:SF76">
    <property type="entry name" value="TRANSCRIPTION ELONGATION FACTOR B POLYPEPTIDE 3"/>
    <property type="match status" value="1"/>
</dbReference>
<dbReference type="InterPro" id="IPR010684">
    <property type="entry name" value="RNA_pol_II_trans_fac_SIII_A"/>
</dbReference>
<feature type="compositionally biased region" description="Polar residues" evidence="1">
    <location>
        <begin position="1"/>
        <end position="20"/>
    </location>
</feature>
<accession>A0A8B8F895</accession>
<dbReference type="GO" id="GO:0006368">
    <property type="term" value="P:transcription elongation by RNA polymerase II"/>
    <property type="evidence" value="ECO:0007669"/>
    <property type="project" value="InterPro"/>
</dbReference>
<dbReference type="OrthoDB" id="21513at2759"/>
<dbReference type="RefSeq" id="XP_025406856.1">
    <property type="nucleotide sequence ID" value="XM_025551071.1"/>
</dbReference>
<dbReference type="AlphaFoldDB" id="A0A8B8F895"/>
<reference evidence="3" key="1">
    <citation type="submission" date="2025-08" db="UniProtKB">
        <authorList>
            <consortium name="RefSeq"/>
        </authorList>
    </citation>
    <scope>IDENTIFICATION</scope>
    <source>
        <tissue evidence="3">Whole body</tissue>
    </source>
</reference>
<dbReference type="GO" id="GO:0070449">
    <property type="term" value="C:elongin complex"/>
    <property type="evidence" value="ECO:0007669"/>
    <property type="project" value="InterPro"/>
</dbReference>
<organism evidence="2 3">
    <name type="scientific">Sipha flava</name>
    <name type="common">yellow sugarcane aphid</name>
    <dbReference type="NCBI Taxonomy" id="143950"/>
    <lineage>
        <taxon>Eukaryota</taxon>
        <taxon>Metazoa</taxon>
        <taxon>Ecdysozoa</taxon>
        <taxon>Arthropoda</taxon>
        <taxon>Hexapoda</taxon>
        <taxon>Insecta</taxon>
        <taxon>Pterygota</taxon>
        <taxon>Neoptera</taxon>
        <taxon>Paraneoptera</taxon>
        <taxon>Hemiptera</taxon>
        <taxon>Sternorrhyncha</taxon>
        <taxon>Aphidomorpha</taxon>
        <taxon>Aphidoidea</taxon>
        <taxon>Aphididae</taxon>
        <taxon>Sipha</taxon>
    </lineage>
</organism>
<dbReference type="InterPro" id="IPR051870">
    <property type="entry name" value="Elongin-A_domain"/>
</dbReference>
<sequence>MDSAAAGSSTKQLNESGSSLKSKRKLVEEIDPLNEMLSRKYKRTKVYAGSKRAMNPEVPSLKDTCINSLKKNLDDLKSTQGIPFDYLEPALKFATPEQLHRIEKNNIYLMQHTNELWEHHTKKHFPNEYPYKDESWRDVYFTCVEKREDKFNVLRLMMKSNSLNKKRGIVLVPAAKCDTKKKK</sequence>
<evidence type="ECO:0000313" key="3">
    <source>
        <dbReference type="RefSeq" id="XP_025406856.1"/>
    </source>
</evidence>
<feature type="region of interest" description="Disordered" evidence="1">
    <location>
        <begin position="1"/>
        <end position="25"/>
    </location>
</feature>
<dbReference type="Proteomes" id="UP000694846">
    <property type="component" value="Unplaced"/>
</dbReference>
<dbReference type="GeneID" id="112680851"/>
<evidence type="ECO:0000313" key="2">
    <source>
        <dbReference type="Proteomes" id="UP000694846"/>
    </source>
</evidence>
<dbReference type="Gene3D" id="6.10.250.3180">
    <property type="match status" value="1"/>
</dbReference>
<name>A0A8B8F895_9HEMI</name>
<protein>
    <submittedName>
        <fullName evidence="3">Transcription elongation factor B polypeptide 3-like</fullName>
    </submittedName>
</protein>
<keyword evidence="2" id="KW-1185">Reference proteome</keyword>
<proteinExistence type="predicted"/>
<dbReference type="PANTHER" id="PTHR15141">
    <property type="entry name" value="TRANSCRIPTION ELONGATION FACTOR B POLYPEPTIDE 3"/>
    <property type="match status" value="1"/>
</dbReference>
<gene>
    <name evidence="3" type="primary">LOC112680851</name>
</gene>